<protein>
    <submittedName>
        <fullName evidence="1">Uncharacterized protein</fullName>
    </submittedName>
</protein>
<reference evidence="2" key="1">
    <citation type="submission" date="2019-07" db="EMBL/GenBank/DDBJ databases">
        <title>De Novo Assembly of kiwifruit Actinidia rufa.</title>
        <authorList>
            <person name="Sugita-Konishi S."/>
            <person name="Sato K."/>
            <person name="Mori E."/>
            <person name="Abe Y."/>
            <person name="Kisaki G."/>
            <person name="Hamano K."/>
            <person name="Suezawa K."/>
            <person name="Otani M."/>
            <person name="Fukuda T."/>
            <person name="Manabe T."/>
            <person name="Gomi K."/>
            <person name="Tabuchi M."/>
            <person name="Akimitsu K."/>
            <person name="Kataoka I."/>
        </authorList>
    </citation>
    <scope>NUCLEOTIDE SEQUENCE [LARGE SCALE GENOMIC DNA]</scope>
    <source>
        <strain evidence="2">cv. Fuchu</strain>
    </source>
</reference>
<keyword evidence="2" id="KW-1185">Reference proteome</keyword>
<gene>
    <name evidence="1" type="ORF">Acr_00g0056800</name>
</gene>
<comment type="caution">
    <text evidence="1">The sequence shown here is derived from an EMBL/GenBank/DDBJ whole genome shotgun (WGS) entry which is preliminary data.</text>
</comment>
<dbReference type="OrthoDB" id="1746852at2759"/>
<sequence length="170" mass="19224">MLGGRSLNDVVLPPLNTPIAQKIWQQQTYGRRHPSDPWRFWIRGMFKRHVKEANGQAEEEVYNLISPLAIAHQPITFTNDDLRGNTTYIIRWIRLLMTLGTEPHQTIVWKDFIIVDCPSPYNAIFGYSTLGKIKAVTSTGIGEVKGNHKVAKQCFISAMKAESSSKLGDK</sequence>
<organism evidence="1 2">
    <name type="scientific">Actinidia rufa</name>
    <dbReference type="NCBI Taxonomy" id="165716"/>
    <lineage>
        <taxon>Eukaryota</taxon>
        <taxon>Viridiplantae</taxon>
        <taxon>Streptophyta</taxon>
        <taxon>Embryophyta</taxon>
        <taxon>Tracheophyta</taxon>
        <taxon>Spermatophyta</taxon>
        <taxon>Magnoliopsida</taxon>
        <taxon>eudicotyledons</taxon>
        <taxon>Gunneridae</taxon>
        <taxon>Pentapetalae</taxon>
        <taxon>asterids</taxon>
        <taxon>Ericales</taxon>
        <taxon>Actinidiaceae</taxon>
        <taxon>Actinidia</taxon>
    </lineage>
</organism>
<evidence type="ECO:0000313" key="1">
    <source>
        <dbReference type="EMBL" id="GFS38322.1"/>
    </source>
</evidence>
<proteinExistence type="predicted"/>
<accession>A0A7J0DMF9</accession>
<dbReference type="EMBL" id="BJWL01000307">
    <property type="protein sequence ID" value="GFS38322.1"/>
    <property type="molecule type" value="Genomic_DNA"/>
</dbReference>
<dbReference type="Proteomes" id="UP000585474">
    <property type="component" value="Unassembled WGS sequence"/>
</dbReference>
<name>A0A7J0DMF9_9ERIC</name>
<dbReference type="AlphaFoldDB" id="A0A7J0DMF9"/>
<evidence type="ECO:0000313" key="2">
    <source>
        <dbReference type="Proteomes" id="UP000585474"/>
    </source>
</evidence>